<keyword evidence="3" id="KW-0560">Oxidoreductase</keyword>
<feature type="domain" description="FAD-binding" evidence="4">
    <location>
        <begin position="426"/>
        <end position="497"/>
    </location>
</feature>
<dbReference type="SUPFAM" id="SSF51905">
    <property type="entry name" value="FAD/NAD(P)-binding domain"/>
    <property type="match status" value="1"/>
</dbReference>
<dbReference type="EMBL" id="JARJCM010000057">
    <property type="protein sequence ID" value="KAJ7034395.1"/>
    <property type="molecule type" value="Genomic_DNA"/>
</dbReference>
<keyword evidence="6" id="KW-1185">Reference proteome</keyword>
<protein>
    <recommendedName>
        <fullName evidence="4">FAD-binding domain-containing protein</fullName>
    </recommendedName>
</protein>
<evidence type="ECO:0000259" key="4">
    <source>
        <dbReference type="Pfam" id="PF01494"/>
    </source>
</evidence>
<feature type="domain" description="FAD-binding" evidence="4">
    <location>
        <begin position="121"/>
        <end position="287"/>
    </location>
</feature>
<comment type="caution">
    <text evidence="5">The sequence shown here is derived from an EMBL/GenBank/DDBJ whole genome shotgun (WGS) entry which is preliminary data.</text>
</comment>
<reference evidence="5" key="1">
    <citation type="submission" date="2023-03" db="EMBL/GenBank/DDBJ databases">
        <title>Massive genome expansion in bonnet fungi (Mycena s.s.) driven by repeated elements and novel gene families across ecological guilds.</title>
        <authorList>
            <consortium name="Lawrence Berkeley National Laboratory"/>
            <person name="Harder C.B."/>
            <person name="Miyauchi S."/>
            <person name="Viragh M."/>
            <person name="Kuo A."/>
            <person name="Thoen E."/>
            <person name="Andreopoulos B."/>
            <person name="Lu D."/>
            <person name="Skrede I."/>
            <person name="Drula E."/>
            <person name="Henrissat B."/>
            <person name="Morin E."/>
            <person name="Kohler A."/>
            <person name="Barry K."/>
            <person name="LaButti K."/>
            <person name="Morin E."/>
            <person name="Salamov A."/>
            <person name="Lipzen A."/>
            <person name="Mereny Z."/>
            <person name="Hegedus B."/>
            <person name="Baldrian P."/>
            <person name="Stursova M."/>
            <person name="Weitz H."/>
            <person name="Taylor A."/>
            <person name="Grigoriev I.V."/>
            <person name="Nagy L.G."/>
            <person name="Martin F."/>
            <person name="Kauserud H."/>
        </authorList>
    </citation>
    <scope>NUCLEOTIDE SEQUENCE</scope>
    <source>
        <strain evidence="5">CBHHK200</strain>
    </source>
</reference>
<accession>A0AAD6SV87</accession>
<dbReference type="PANTHER" id="PTHR46720:SF3">
    <property type="entry name" value="FAD-BINDING DOMAIN-CONTAINING PROTEIN-RELATED"/>
    <property type="match status" value="1"/>
</dbReference>
<dbReference type="Proteomes" id="UP001218188">
    <property type="component" value="Unassembled WGS sequence"/>
</dbReference>
<sequence length="559" mass="61785">MFPGIAYNLFQSEKRNSSIQLTNERSAPLPAFTGYLTFTVTSGYPASMRLNRGLGDHEELPRAKDSLHFSTSPIYECSRRAPIVGCRDSLNLDFARLICCLLTCLSRQSVKTAFSRAAKRLRVAICGAGIGGLTLAVALSQYPDIEVELYEAASTLAEVGAGVGIFPRPWKILKLLGLDQDLLNTVELKPQEGAVPAFSWRKGDQHVGLPFGTLVTNGPLITLHRADFQDILLKRLPKSCRVNCSKRLRTYAQRQSGLTELVFEDGTRAFCDVLVGADGLKSATRGAFLSERVNWMQGQGRWQEASDLASCIDPVWSGQIAYRALIPAERLNAIAPGHPVLTTPTQYLGKNAYVIAYPISHGKMINFVAFICRHDLENTEFDGPWVEPGDKSQFAQIFAHWEPDVQALVHCAEKPLRWAVHTVKPLRSFVSGRTALIGDAAHAMTPHQGSGAGQAIEDAYVLATVLGHRSTTRQTLPRSLRVFDEIRRPVAAGVVESSRMNGRYFSLEVDGVDFNRYAGPQLWDNLQKLNSTIVKNWEWTWTTSVDGSIQDALRRLETG</sequence>
<evidence type="ECO:0000256" key="1">
    <source>
        <dbReference type="ARBA" id="ARBA00022630"/>
    </source>
</evidence>
<dbReference type="GO" id="GO:0071949">
    <property type="term" value="F:FAD binding"/>
    <property type="evidence" value="ECO:0007669"/>
    <property type="project" value="InterPro"/>
</dbReference>
<gene>
    <name evidence="5" type="ORF">C8F04DRAFT_1101756</name>
</gene>
<dbReference type="InterPro" id="IPR051104">
    <property type="entry name" value="FAD_monoxygenase"/>
</dbReference>
<evidence type="ECO:0000313" key="6">
    <source>
        <dbReference type="Proteomes" id="UP001218188"/>
    </source>
</evidence>
<evidence type="ECO:0000313" key="5">
    <source>
        <dbReference type="EMBL" id="KAJ7034395.1"/>
    </source>
</evidence>
<keyword evidence="2" id="KW-0274">FAD</keyword>
<dbReference type="InterPro" id="IPR036188">
    <property type="entry name" value="FAD/NAD-bd_sf"/>
</dbReference>
<dbReference type="AlphaFoldDB" id="A0AAD6SV87"/>
<name>A0AAD6SV87_9AGAR</name>
<keyword evidence="1" id="KW-0285">Flavoprotein</keyword>
<dbReference type="PRINTS" id="PR00420">
    <property type="entry name" value="RNGMNOXGNASE"/>
</dbReference>
<evidence type="ECO:0000256" key="3">
    <source>
        <dbReference type="ARBA" id="ARBA00023002"/>
    </source>
</evidence>
<dbReference type="GO" id="GO:0044550">
    <property type="term" value="P:secondary metabolite biosynthetic process"/>
    <property type="evidence" value="ECO:0007669"/>
    <property type="project" value="TreeGrafter"/>
</dbReference>
<dbReference type="SUPFAM" id="SSF54373">
    <property type="entry name" value="FAD-linked reductases, C-terminal domain"/>
    <property type="match status" value="1"/>
</dbReference>
<evidence type="ECO:0000256" key="2">
    <source>
        <dbReference type="ARBA" id="ARBA00022827"/>
    </source>
</evidence>
<dbReference type="GO" id="GO:0016491">
    <property type="term" value="F:oxidoreductase activity"/>
    <property type="evidence" value="ECO:0007669"/>
    <property type="project" value="UniProtKB-KW"/>
</dbReference>
<dbReference type="PANTHER" id="PTHR46720">
    <property type="entry name" value="HYDROXYLASE, PUTATIVE (AFU_ORTHOLOGUE AFUA_3G01460)-RELATED"/>
    <property type="match status" value="1"/>
</dbReference>
<organism evidence="5 6">
    <name type="scientific">Mycena alexandri</name>
    <dbReference type="NCBI Taxonomy" id="1745969"/>
    <lineage>
        <taxon>Eukaryota</taxon>
        <taxon>Fungi</taxon>
        <taxon>Dikarya</taxon>
        <taxon>Basidiomycota</taxon>
        <taxon>Agaricomycotina</taxon>
        <taxon>Agaricomycetes</taxon>
        <taxon>Agaricomycetidae</taxon>
        <taxon>Agaricales</taxon>
        <taxon>Marasmiineae</taxon>
        <taxon>Mycenaceae</taxon>
        <taxon>Mycena</taxon>
    </lineage>
</organism>
<dbReference type="Gene3D" id="3.50.50.60">
    <property type="entry name" value="FAD/NAD(P)-binding domain"/>
    <property type="match status" value="1"/>
</dbReference>
<dbReference type="Pfam" id="PF01494">
    <property type="entry name" value="FAD_binding_3"/>
    <property type="match status" value="2"/>
</dbReference>
<dbReference type="InterPro" id="IPR002938">
    <property type="entry name" value="FAD-bd"/>
</dbReference>
<proteinExistence type="predicted"/>